<dbReference type="Pfam" id="PF00300">
    <property type="entry name" value="His_Phos_1"/>
    <property type="match status" value="1"/>
</dbReference>
<dbReference type="RefSeq" id="WP_386673985.1">
    <property type="nucleotide sequence ID" value="NZ_JBHLTG010000008.1"/>
</dbReference>
<dbReference type="Gene3D" id="3.40.50.1240">
    <property type="entry name" value="Phosphoglycerate mutase-like"/>
    <property type="match status" value="1"/>
</dbReference>
<dbReference type="Proteomes" id="UP001589896">
    <property type="component" value="Unassembled WGS sequence"/>
</dbReference>
<dbReference type="PANTHER" id="PTHR48100">
    <property type="entry name" value="BROAD-SPECIFICITY PHOSPHATASE YOR283W-RELATED"/>
    <property type="match status" value="1"/>
</dbReference>
<dbReference type="InterPro" id="IPR001345">
    <property type="entry name" value="PG/BPGM_mutase_AS"/>
</dbReference>
<sequence>MTLLYLVRHGETDWNAERRIQGSSDIPLNDTGRRQATAAGRLLARREWDGILASPLIRALDTARLISSEVGLGEPEIVPAFVERNYGEAEGLTGDEVDARYPDGAPVPGRETRGEVAERVLPELLALAAARPGQALLVVSHGGVIRAVLDTVEPGMKIERIPNGSVHSFRVEDGTLELIEFDDPLEAETDWPGSEDITEQNRLEREDAIER</sequence>
<name>A0ABV6RWN1_9GAMM</name>
<accession>A0ABV6RWN1</accession>
<gene>
    <name evidence="4" type="ORF">ACFFGH_26490</name>
</gene>
<evidence type="ECO:0000256" key="3">
    <source>
        <dbReference type="SAM" id="MobiDB-lite"/>
    </source>
</evidence>
<dbReference type="InterPro" id="IPR050275">
    <property type="entry name" value="PGM_Phosphatase"/>
</dbReference>
<keyword evidence="5" id="KW-1185">Reference proteome</keyword>
<dbReference type="PANTHER" id="PTHR48100:SF1">
    <property type="entry name" value="HISTIDINE PHOSPHATASE FAMILY PROTEIN-RELATED"/>
    <property type="match status" value="1"/>
</dbReference>
<dbReference type="SMART" id="SM00855">
    <property type="entry name" value="PGAM"/>
    <property type="match status" value="1"/>
</dbReference>
<proteinExistence type="predicted"/>
<evidence type="ECO:0000256" key="2">
    <source>
        <dbReference type="ARBA" id="ARBA00023235"/>
    </source>
</evidence>
<feature type="compositionally biased region" description="Basic and acidic residues" evidence="3">
    <location>
        <begin position="199"/>
        <end position="211"/>
    </location>
</feature>
<keyword evidence="1" id="KW-0324">Glycolysis</keyword>
<feature type="region of interest" description="Disordered" evidence="3">
    <location>
        <begin position="184"/>
        <end position="211"/>
    </location>
</feature>
<dbReference type="InterPro" id="IPR013078">
    <property type="entry name" value="His_Pase_superF_clade-1"/>
</dbReference>
<dbReference type="PROSITE" id="PS00175">
    <property type="entry name" value="PG_MUTASE"/>
    <property type="match status" value="1"/>
</dbReference>
<evidence type="ECO:0000313" key="5">
    <source>
        <dbReference type="Proteomes" id="UP001589896"/>
    </source>
</evidence>
<evidence type="ECO:0000313" key="4">
    <source>
        <dbReference type="EMBL" id="MFC0681394.1"/>
    </source>
</evidence>
<dbReference type="InterPro" id="IPR029033">
    <property type="entry name" value="His_PPase_superfam"/>
</dbReference>
<dbReference type="CDD" id="cd07067">
    <property type="entry name" value="HP_PGM_like"/>
    <property type="match status" value="1"/>
</dbReference>
<comment type="caution">
    <text evidence="4">The sequence shown here is derived from an EMBL/GenBank/DDBJ whole genome shotgun (WGS) entry which is preliminary data.</text>
</comment>
<protein>
    <submittedName>
        <fullName evidence="4">Histidine phosphatase family protein</fullName>
    </submittedName>
</protein>
<organism evidence="4 5">
    <name type="scientific">Lysobacter korlensis</name>
    <dbReference type="NCBI Taxonomy" id="553636"/>
    <lineage>
        <taxon>Bacteria</taxon>
        <taxon>Pseudomonadati</taxon>
        <taxon>Pseudomonadota</taxon>
        <taxon>Gammaproteobacteria</taxon>
        <taxon>Lysobacterales</taxon>
        <taxon>Lysobacteraceae</taxon>
        <taxon>Lysobacter</taxon>
    </lineage>
</organism>
<dbReference type="SUPFAM" id="SSF53254">
    <property type="entry name" value="Phosphoglycerate mutase-like"/>
    <property type="match status" value="1"/>
</dbReference>
<keyword evidence="2" id="KW-0413">Isomerase</keyword>
<dbReference type="EMBL" id="JBHLTG010000008">
    <property type="protein sequence ID" value="MFC0681394.1"/>
    <property type="molecule type" value="Genomic_DNA"/>
</dbReference>
<reference evidence="4 5" key="1">
    <citation type="submission" date="2024-09" db="EMBL/GenBank/DDBJ databases">
        <authorList>
            <person name="Sun Q."/>
            <person name="Mori K."/>
        </authorList>
    </citation>
    <scope>NUCLEOTIDE SEQUENCE [LARGE SCALE GENOMIC DNA]</scope>
    <source>
        <strain evidence="4 5">KCTC 23076</strain>
    </source>
</reference>
<evidence type="ECO:0000256" key="1">
    <source>
        <dbReference type="ARBA" id="ARBA00023152"/>
    </source>
</evidence>
<dbReference type="PRINTS" id="PR00991">
    <property type="entry name" value="6PFRUCTKNASE"/>
</dbReference>
<dbReference type="InterPro" id="IPR003094">
    <property type="entry name" value="6Pfruct_kin"/>
</dbReference>